<keyword evidence="2" id="KW-0964">Secreted</keyword>
<comment type="subcellular location">
    <subcellularLocation>
        <location evidence="1">Secreted</location>
    </subcellularLocation>
</comment>
<evidence type="ECO:0000313" key="5">
    <source>
        <dbReference type="EMBL" id="TVU26613.1"/>
    </source>
</evidence>
<reference evidence="5 6" key="1">
    <citation type="journal article" date="2019" name="Sci. Rep.">
        <title>A high-quality genome of Eragrostis curvula grass provides insights into Poaceae evolution and supports new strategies to enhance forage quality.</title>
        <authorList>
            <person name="Carballo J."/>
            <person name="Santos B.A.C.M."/>
            <person name="Zappacosta D."/>
            <person name="Garbus I."/>
            <person name="Selva J.P."/>
            <person name="Gallo C.A."/>
            <person name="Diaz A."/>
            <person name="Albertini E."/>
            <person name="Caccamo M."/>
            <person name="Echenique V."/>
        </authorList>
    </citation>
    <scope>NUCLEOTIDE SEQUENCE [LARGE SCALE GENOMIC DNA]</scope>
    <source>
        <strain evidence="6">cv. Victoria</strain>
        <tissue evidence="5">Leaf</tissue>
    </source>
</reference>
<dbReference type="AlphaFoldDB" id="A0A5J9US76"/>
<sequence length="145" mass="15451">MESDVSGKPYAVPSSTSIVTISKQETSMASSSTATLACLVVLAAMVGSAWCGGNIVFHVEKSSPNFALSIKGSNKAITKVDVREYGADNFDPMTKSGESWTISKTFKGPLNIRLIAEGGGRRVQDNVIPENWKAGTDYPTKLQFA</sequence>
<dbReference type="Gene3D" id="2.60.40.760">
    <property type="entry name" value="Expansin, cellulose-binding-like domain"/>
    <property type="match status" value="1"/>
</dbReference>
<keyword evidence="3" id="KW-0472">Membrane</keyword>
<dbReference type="InterPro" id="IPR036749">
    <property type="entry name" value="Expansin_CBD_sf"/>
</dbReference>
<dbReference type="GO" id="GO:0005576">
    <property type="term" value="C:extracellular region"/>
    <property type="evidence" value="ECO:0007669"/>
    <property type="project" value="UniProtKB-SubCell"/>
</dbReference>
<dbReference type="Pfam" id="PF01357">
    <property type="entry name" value="Expansin_C"/>
    <property type="match status" value="1"/>
</dbReference>
<evidence type="ECO:0000313" key="6">
    <source>
        <dbReference type="Proteomes" id="UP000324897"/>
    </source>
</evidence>
<feature type="non-terminal residue" evidence="5">
    <location>
        <position position="1"/>
    </location>
</feature>
<proteinExistence type="predicted"/>
<dbReference type="PANTHER" id="PTHR31692">
    <property type="entry name" value="EXPANSIN-B3"/>
    <property type="match status" value="1"/>
</dbReference>
<accession>A0A5J9US76</accession>
<keyword evidence="6" id="KW-1185">Reference proteome</keyword>
<dbReference type="PANTHER" id="PTHR31692:SF56">
    <property type="entry name" value="EXPANSIN-B2-RELATED"/>
    <property type="match status" value="1"/>
</dbReference>
<protein>
    <recommendedName>
        <fullName evidence="4">Expansin-like CBD domain-containing protein</fullName>
    </recommendedName>
</protein>
<dbReference type="Proteomes" id="UP000324897">
    <property type="component" value="Chromosome 2"/>
</dbReference>
<dbReference type="Gramene" id="TVU26613">
    <property type="protein sequence ID" value="TVU26613"/>
    <property type="gene ID" value="EJB05_29167"/>
</dbReference>
<name>A0A5J9US76_9POAL</name>
<keyword evidence="3" id="KW-1133">Transmembrane helix</keyword>
<feature type="domain" description="Expansin-like CBD" evidence="4">
    <location>
        <begin position="72"/>
        <end position="140"/>
    </location>
</feature>
<feature type="transmembrane region" description="Helical" evidence="3">
    <location>
        <begin position="34"/>
        <end position="57"/>
    </location>
</feature>
<evidence type="ECO:0000256" key="1">
    <source>
        <dbReference type="ARBA" id="ARBA00004613"/>
    </source>
</evidence>
<dbReference type="EMBL" id="RWGY01000013">
    <property type="protein sequence ID" value="TVU26613.1"/>
    <property type="molecule type" value="Genomic_DNA"/>
</dbReference>
<keyword evidence="3" id="KW-0812">Transmembrane</keyword>
<evidence type="ECO:0000259" key="4">
    <source>
        <dbReference type="PROSITE" id="PS50843"/>
    </source>
</evidence>
<dbReference type="SUPFAM" id="SSF49590">
    <property type="entry name" value="PHL pollen allergen"/>
    <property type="match status" value="1"/>
</dbReference>
<comment type="caution">
    <text evidence="5">The sequence shown here is derived from an EMBL/GenBank/DDBJ whole genome shotgun (WGS) entry which is preliminary data.</text>
</comment>
<gene>
    <name evidence="5" type="ORF">EJB05_29167</name>
</gene>
<evidence type="ECO:0000256" key="2">
    <source>
        <dbReference type="ARBA" id="ARBA00022525"/>
    </source>
</evidence>
<dbReference type="InterPro" id="IPR007117">
    <property type="entry name" value="Expansin_CBD"/>
</dbReference>
<organism evidence="5 6">
    <name type="scientific">Eragrostis curvula</name>
    <name type="common">weeping love grass</name>
    <dbReference type="NCBI Taxonomy" id="38414"/>
    <lineage>
        <taxon>Eukaryota</taxon>
        <taxon>Viridiplantae</taxon>
        <taxon>Streptophyta</taxon>
        <taxon>Embryophyta</taxon>
        <taxon>Tracheophyta</taxon>
        <taxon>Spermatophyta</taxon>
        <taxon>Magnoliopsida</taxon>
        <taxon>Liliopsida</taxon>
        <taxon>Poales</taxon>
        <taxon>Poaceae</taxon>
        <taxon>PACMAD clade</taxon>
        <taxon>Chloridoideae</taxon>
        <taxon>Eragrostideae</taxon>
        <taxon>Eragrostidinae</taxon>
        <taxon>Eragrostis</taxon>
    </lineage>
</organism>
<dbReference type="PROSITE" id="PS50843">
    <property type="entry name" value="EXPANSIN_CBD"/>
    <property type="match status" value="1"/>
</dbReference>
<evidence type="ECO:0000256" key="3">
    <source>
        <dbReference type="SAM" id="Phobius"/>
    </source>
</evidence>